<sequence>MSLNCSNLLRGWKSFRRLLGLGQGRREEATPGSPRRRRKRSSRSLSCITSSDSSDSSSETKEGPSNKSRRGSRDIKTGGRTINNEARTIYPTTLQVWKESTLMESRKGR</sequence>
<accession>A0A7T8HHD9</accession>
<organism evidence="2 3">
    <name type="scientific">Caligus rogercresseyi</name>
    <name type="common">Sea louse</name>
    <dbReference type="NCBI Taxonomy" id="217165"/>
    <lineage>
        <taxon>Eukaryota</taxon>
        <taxon>Metazoa</taxon>
        <taxon>Ecdysozoa</taxon>
        <taxon>Arthropoda</taxon>
        <taxon>Crustacea</taxon>
        <taxon>Multicrustacea</taxon>
        <taxon>Hexanauplia</taxon>
        <taxon>Copepoda</taxon>
        <taxon>Siphonostomatoida</taxon>
        <taxon>Caligidae</taxon>
        <taxon>Caligus</taxon>
    </lineage>
</organism>
<protein>
    <submittedName>
        <fullName evidence="2">Uncharacterized protein</fullName>
    </submittedName>
</protein>
<proteinExistence type="predicted"/>
<reference evidence="3" key="1">
    <citation type="submission" date="2021-01" db="EMBL/GenBank/DDBJ databases">
        <title>Caligus Genome Assembly.</title>
        <authorList>
            <person name="Gallardo-Escarate C."/>
        </authorList>
    </citation>
    <scope>NUCLEOTIDE SEQUENCE [LARGE SCALE GENOMIC DNA]</scope>
</reference>
<dbReference type="Proteomes" id="UP000595437">
    <property type="component" value="Chromosome 7"/>
</dbReference>
<evidence type="ECO:0000256" key="1">
    <source>
        <dbReference type="SAM" id="MobiDB-lite"/>
    </source>
</evidence>
<dbReference type="AlphaFoldDB" id="A0A7T8HHD9"/>
<gene>
    <name evidence="2" type="ORF">FKW44_010817</name>
</gene>
<evidence type="ECO:0000313" key="2">
    <source>
        <dbReference type="EMBL" id="QQP49979.1"/>
    </source>
</evidence>
<feature type="compositionally biased region" description="Low complexity" evidence="1">
    <location>
        <begin position="43"/>
        <end position="57"/>
    </location>
</feature>
<dbReference type="EMBL" id="CP045896">
    <property type="protein sequence ID" value="QQP49979.1"/>
    <property type="molecule type" value="Genomic_DNA"/>
</dbReference>
<feature type="region of interest" description="Disordered" evidence="1">
    <location>
        <begin position="21"/>
        <end position="87"/>
    </location>
</feature>
<evidence type="ECO:0000313" key="3">
    <source>
        <dbReference type="Proteomes" id="UP000595437"/>
    </source>
</evidence>
<name>A0A7T8HHD9_CALRO</name>
<keyword evidence="3" id="KW-1185">Reference proteome</keyword>